<organism evidence="2 3">
    <name type="scientific">Ophiophagus hannah</name>
    <name type="common">King cobra</name>
    <name type="synonym">Naja hannah</name>
    <dbReference type="NCBI Taxonomy" id="8665"/>
    <lineage>
        <taxon>Eukaryota</taxon>
        <taxon>Metazoa</taxon>
        <taxon>Chordata</taxon>
        <taxon>Craniata</taxon>
        <taxon>Vertebrata</taxon>
        <taxon>Euteleostomi</taxon>
        <taxon>Lepidosauria</taxon>
        <taxon>Squamata</taxon>
        <taxon>Bifurcata</taxon>
        <taxon>Unidentata</taxon>
        <taxon>Episquamata</taxon>
        <taxon>Toxicofera</taxon>
        <taxon>Serpentes</taxon>
        <taxon>Colubroidea</taxon>
        <taxon>Elapidae</taxon>
        <taxon>Elapinae</taxon>
        <taxon>Ophiophagus</taxon>
    </lineage>
</organism>
<comment type="caution">
    <text evidence="2">The sequence shown here is derived from an EMBL/GenBank/DDBJ whole genome shotgun (WGS) entry which is preliminary data.</text>
</comment>
<reference evidence="2 3" key="1">
    <citation type="journal article" date="2013" name="Proc. Natl. Acad. Sci. U.S.A.">
        <title>The king cobra genome reveals dynamic gene evolution and adaptation in the snake venom system.</title>
        <authorList>
            <person name="Vonk F.J."/>
            <person name="Casewell N.R."/>
            <person name="Henkel C.V."/>
            <person name="Heimberg A.M."/>
            <person name="Jansen H.J."/>
            <person name="McCleary R.J."/>
            <person name="Kerkkamp H.M."/>
            <person name="Vos R.A."/>
            <person name="Guerreiro I."/>
            <person name="Calvete J.J."/>
            <person name="Wuster W."/>
            <person name="Woods A.E."/>
            <person name="Logan J.M."/>
            <person name="Harrison R.A."/>
            <person name="Castoe T.A."/>
            <person name="de Koning A.P."/>
            <person name="Pollock D.D."/>
            <person name="Yandell M."/>
            <person name="Calderon D."/>
            <person name="Renjifo C."/>
            <person name="Currier R.B."/>
            <person name="Salgado D."/>
            <person name="Pla D."/>
            <person name="Sanz L."/>
            <person name="Hyder A.S."/>
            <person name="Ribeiro J.M."/>
            <person name="Arntzen J.W."/>
            <person name="van den Thillart G.E."/>
            <person name="Boetzer M."/>
            <person name="Pirovano W."/>
            <person name="Dirks R.P."/>
            <person name="Spaink H.P."/>
            <person name="Duboule D."/>
            <person name="McGlinn E."/>
            <person name="Kini R.M."/>
            <person name="Richardson M.K."/>
        </authorList>
    </citation>
    <scope>NUCLEOTIDE SEQUENCE</scope>
    <source>
        <tissue evidence="2">Blood</tissue>
    </source>
</reference>
<sequence>MAFDNLPVSVTCWRRALSFWRPFPVPSCTRAPPSSPRPLKFSLKSALRRQKYLFDVSTLSDKEELVGAELRSDRPGPSAGLALPFGPPTGLPDPGLAGGGARPARWRRRRLGGV</sequence>
<evidence type="ECO:0000313" key="2">
    <source>
        <dbReference type="EMBL" id="ETE69124.1"/>
    </source>
</evidence>
<protein>
    <submittedName>
        <fullName evidence="2">Growth/differentiation factor 6</fullName>
    </submittedName>
</protein>
<accession>V8P3I4</accession>
<evidence type="ECO:0000256" key="1">
    <source>
        <dbReference type="SAM" id="MobiDB-lite"/>
    </source>
</evidence>
<feature type="region of interest" description="Disordered" evidence="1">
    <location>
        <begin position="68"/>
        <end position="114"/>
    </location>
</feature>
<name>V8P3I4_OPHHA</name>
<dbReference type="Proteomes" id="UP000018936">
    <property type="component" value="Unassembled WGS sequence"/>
</dbReference>
<feature type="non-terminal residue" evidence="2">
    <location>
        <position position="1"/>
    </location>
</feature>
<keyword evidence="3" id="KW-1185">Reference proteome</keyword>
<feature type="compositionally biased region" description="Basic residues" evidence="1">
    <location>
        <begin position="104"/>
        <end position="114"/>
    </location>
</feature>
<evidence type="ECO:0000313" key="3">
    <source>
        <dbReference type="Proteomes" id="UP000018936"/>
    </source>
</evidence>
<proteinExistence type="predicted"/>
<dbReference type="OrthoDB" id="5987191at2759"/>
<dbReference type="EMBL" id="AZIM01000839">
    <property type="protein sequence ID" value="ETE69124.1"/>
    <property type="molecule type" value="Genomic_DNA"/>
</dbReference>
<dbReference type="AlphaFoldDB" id="V8P3I4"/>
<gene>
    <name evidence="2" type="primary">GDF6</name>
    <name evidence="2" type="ORF">L345_05080</name>
</gene>